<gene>
    <name evidence="3" type="primary">LOC107949909</name>
</gene>
<accession>A0ABM2ZT61</accession>
<dbReference type="Pfam" id="PF23005">
    <property type="entry name" value="DUF7032"/>
    <property type="match status" value="1"/>
</dbReference>
<dbReference type="SUPFAM" id="SSF48371">
    <property type="entry name" value="ARM repeat"/>
    <property type="match status" value="1"/>
</dbReference>
<dbReference type="Proteomes" id="UP000818029">
    <property type="component" value="Chromosome D03"/>
</dbReference>
<dbReference type="InterPro" id="IPR054296">
    <property type="entry name" value="DUF7032"/>
</dbReference>
<evidence type="ECO:0000259" key="1">
    <source>
        <dbReference type="Pfam" id="PF23005"/>
    </source>
</evidence>
<dbReference type="InterPro" id="IPR016024">
    <property type="entry name" value="ARM-type_fold"/>
</dbReference>
<proteinExistence type="predicted"/>
<dbReference type="PANTHER" id="PTHR46043">
    <property type="entry name" value="ARM REPEAT SUPERFAMILY PROTEIN"/>
    <property type="match status" value="1"/>
</dbReference>
<sequence>MAIENCGSSSAQNIEVFFGLVASVLAAVNECHHLAIACMDISYSGKLLMQSYLDVILVKFDNYVKDLSEFYTARILSHGFTIVLSRLGVSASKDDMRFYIRGLLTRMQIGDTEMKKQALGNLYNVLVEDERYVKLIIEIGDIVNVVVQFLDSSEIEIHREASNFVNLISGFYLYKGLLVKAGIIAHGGMTAVLKLCPNGDFGGELIGPACGVLKKIRVLWLKKELYQNSSSL</sequence>
<feature type="domain" description="DUF7032" evidence="1">
    <location>
        <begin position="9"/>
        <end position="73"/>
    </location>
</feature>
<dbReference type="PANTHER" id="PTHR46043:SF5">
    <property type="entry name" value="ARM REPEAT SUPERFAMILY PROTEIN"/>
    <property type="match status" value="1"/>
</dbReference>
<evidence type="ECO:0000313" key="3">
    <source>
        <dbReference type="RefSeq" id="XP_040945826.1"/>
    </source>
</evidence>
<protein>
    <recommendedName>
        <fullName evidence="1">DUF7032 domain-containing protein</fullName>
    </recommendedName>
</protein>
<reference evidence="2" key="1">
    <citation type="journal article" date="2020" name="Nat. Genet.">
        <title>Genomic diversifications of five Gossypium allopolyploid species and their impact on cotton improvement.</title>
        <authorList>
            <person name="Chen Z.J."/>
            <person name="Sreedasyam A."/>
            <person name="Ando A."/>
            <person name="Song Q."/>
            <person name="De Santiago L.M."/>
            <person name="Hulse-Kemp A.M."/>
            <person name="Ding M."/>
            <person name="Ye W."/>
            <person name="Kirkbride R.C."/>
            <person name="Jenkins J."/>
            <person name="Plott C."/>
            <person name="Lovell J."/>
            <person name="Lin Y.M."/>
            <person name="Vaughn R."/>
            <person name="Liu B."/>
            <person name="Simpson S."/>
            <person name="Scheffler B.E."/>
            <person name="Wen L."/>
            <person name="Saski C.A."/>
            <person name="Grover C.E."/>
            <person name="Hu G."/>
            <person name="Conover J.L."/>
            <person name="Carlson J.W."/>
            <person name="Shu S."/>
            <person name="Boston L.B."/>
            <person name="Williams M."/>
            <person name="Peterson D.G."/>
            <person name="McGee K."/>
            <person name="Jones D.C."/>
            <person name="Wendel J.F."/>
            <person name="Stelly D.M."/>
            <person name="Grimwood J."/>
            <person name="Schmutz J."/>
        </authorList>
    </citation>
    <scope>NUCLEOTIDE SEQUENCE [LARGE SCALE GENOMIC DNA]</scope>
    <source>
        <strain evidence="2">cv. TM-1</strain>
    </source>
</reference>
<organism evidence="2 3">
    <name type="scientific">Gossypium hirsutum</name>
    <name type="common">Upland cotton</name>
    <name type="synonym">Gossypium mexicanum</name>
    <dbReference type="NCBI Taxonomy" id="3635"/>
    <lineage>
        <taxon>Eukaryota</taxon>
        <taxon>Viridiplantae</taxon>
        <taxon>Streptophyta</taxon>
        <taxon>Embryophyta</taxon>
        <taxon>Tracheophyta</taxon>
        <taxon>Spermatophyta</taxon>
        <taxon>Magnoliopsida</taxon>
        <taxon>eudicotyledons</taxon>
        <taxon>Gunneridae</taxon>
        <taxon>Pentapetalae</taxon>
        <taxon>rosids</taxon>
        <taxon>malvids</taxon>
        <taxon>Malvales</taxon>
        <taxon>Malvaceae</taxon>
        <taxon>Malvoideae</taxon>
        <taxon>Gossypium</taxon>
    </lineage>
</organism>
<keyword evidence="2" id="KW-1185">Reference proteome</keyword>
<evidence type="ECO:0000313" key="2">
    <source>
        <dbReference type="Proteomes" id="UP000818029"/>
    </source>
</evidence>
<reference evidence="3" key="2">
    <citation type="submission" date="2025-08" db="UniProtKB">
        <authorList>
            <consortium name="RefSeq"/>
        </authorList>
    </citation>
    <scope>IDENTIFICATION</scope>
</reference>
<name>A0ABM2ZT61_GOSHI</name>
<dbReference type="RefSeq" id="XP_040945826.1">
    <property type="nucleotide sequence ID" value="XM_041089892.1"/>
</dbReference>
<dbReference type="GeneID" id="107949909"/>